<evidence type="ECO:0000256" key="2">
    <source>
        <dbReference type="SAM" id="SignalP"/>
    </source>
</evidence>
<dbReference type="Pfam" id="PF18962">
    <property type="entry name" value="Por_Secre_tail"/>
    <property type="match status" value="1"/>
</dbReference>
<dbReference type="EMBL" id="BMFQ01000003">
    <property type="protein sequence ID" value="GGG55424.1"/>
    <property type="molecule type" value="Genomic_DNA"/>
</dbReference>
<name>A0A917GS83_9FLAO</name>
<accession>A0A917GS83</accession>
<feature type="domain" description="Secretion system C-terminal sorting" evidence="3">
    <location>
        <begin position="212"/>
        <end position="281"/>
    </location>
</feature>
<dbReference type="NCBIfam" id="TIGR04183">
    <property type="entry name" value="Por_Secre_tail"/>
    <property type="match status" value="1"/>
</dbReference>
<reference evidence="4" key="2">
    <citation type="submission" date="2020-09" db="EMBL/GenBank/DDBJ databases">
        <authorList>
            <person name="Sun Q."/>
            <person name="Zhou Y."/>
        </authorList>
    </citation>
    <scope>NUCLEOTIDE SEQUENCE</scope>
    <source>
        <strain evidence="4">CGMCC 1.12751</strain>
    </source>
</reference>
<dbReference type="RefSeq" id="WP_188465905.1">
    <property type="nucleotide sequence ID" value="NZ_BMFQ01000003.1"/>
</dbReference>
<gene>
    <name evidence="4" type="ORF">GCM10010976_27860</name>
</gene>
<evidence type="ECO:0000259" key="3">
    <source>
        <dbReference type="Pfam" id="PF18962"/>
    </source>
</evidence>
<reference evidence="4" key="1">
    <citation type="journal article" date="2014" name="Int. J. Syst. Evol. Microbiol.">
        <title>Complete genome sequence of Corynebacterium casei LMG S-19264T (=DSM 44701T), isolated from a smear-ripened cheese.</title>
        <authorList>
            <consortium name="US DOE Joint Genome Institute (JGI-PGF)"/>
            <person name="Walter F."/>
            <person name="Albersmeier A."/>
            <person name="Kalinowski J."/>
            <person name="Ruckert C."/>
        </authorList>
    </citation>
    <scope>NUCLEOTIDE SEQUENCE</scope>
    <source>
        <strain evidence="4">CGMCC 1.12751</strain>
    </source>
</reference>
<proteinExistence type="predicted"/>
<feature type="chain" id="PRO_5036768272" description="Secretion system C-terminal sorting domain-containing protein" evidence="2">
    <location>
        <begin position="21"/>
        <end position="283"/>
    </location>
</feature>
<keyword evidence="1 2" id="KW-0732">Signal</keyword>
<sequence>MIHKLYIIIAAFLIANNLNAQFIGGSNDGSDLATLHGSKLNGNIGSLSVLYQGTSGDGHDAHSNQLLLAVNNFEIYHGSSGDGFSKDIASLTISGSNMNSLYYGNSGDGHSRNGFQSILNGQDLSILYKGNVGDGSDYAILNSAFLEGFITSIFNGGNGDGFSKSFQPDNYLSGLILILFNGGNGDGFAVDTFTSTFTLDLVEQLIKMNILLYPNPASHVVHLKPNEGTIIDYVELFDVSGKKIMINLSNNNTINVSNLSEGMYLLNIFTPNGHVSKKLIVKK</sequence>
<organism evidence="4 5">
    <name type="scientific">Bizionia arctica</name>
    <dbReference type="NCBI Taxonomy" id="1495645"/>
    <lineage>
        <taxon>Bacteria</taxon>
        <taxon>Pseudomonadati</taxon>
        <taxon>Bacteroidota</taxon>
        <taxon>Flavobacteriia</taxon>
        <taxon>Flavobacteriales</taxon>
        <taxon>Flavobacteriaceae</taxon>
        <taxon>Bizionia</taxon>
    </lineage>
</organism>
<dbReference type="AlphaFoldDB" id="A0A917GS83"/>
<evidence type="ECO:0000313" key="5">
    <source>
        <dbReference type="Proteomes" id="UP000625976"/>
    </source>
</evidence>
<keyword evidence="5" id="KW-1185">Reference proteome</keyword>
<protein>
    <recommendedName>
        <fullName evidence="3">Secretion system C-terminal sorting domain-containing protein</fullName>
    </recommendedName>
</protein>
<comment type="caution">
    <text evidence="4">The sequence shown here is derived from an EMBL/GenBank/DDBJ whole genome shotgun (WGS) entry which is preliminary data.</text>
</comment>
<evidence type="ECO:0000313" key="4">
    <source>
        <dbReference type="EMBL" id="GGG55424.1"/>
    </source>
</evidence>
<dbReference type="Proteomes" id="UP000625976">
    <property type="component" value="Unassembled WGS sequence"/>
</dbReference>
<evidence type="ECO:0000256" key="1">
    <source>
        <dbReference type="ARBA" id="ARBA00022729"/>
    </source>
</evidence>
<dbReference type="InterPro" id="IPR026444">
    <property type="entry name" value="Secre_tail"/>
</dbReference>
<feature type="signal peptide" evidence="2">
    <location>
        <begin position="1"/>
        <end position="20"/>
    </location>
</feature>